<protein>
    <recommendedName>
        <fullName evidence="5">PPM-type phosphatase domain-containing protein</fullName>
    </recommendedName>
</protein>
<proteinExistence type="inferred from homology"/>
<dbReference type="InterPro" id="IPR036457">
    <property type="entry name" value="PPM-type-like_dom_sf"/>
</dbReference>
<evidence type="ECO:0000256" key="1">
    <source>
        <dbReference type="ARBA" id="ARBA00022723"/>
    </source>
</evidence>
<dbReference type="InterPro" id="IPR000222">
    <property type="entry name" value="PP2C_BS"/>
</dbReference>
<comment type="caution">
    <text evidence="6">The sequence shown here is derived from an EMBL/GenBank/DDBJ whole genome shotgun (WGS) entry which is preliminary data.</text>
</comment>
<dbReference type="CDD" id="cd00143">
    <property type="entry name" value="PP2Cc"/>
    <property type="match status" value="1"/>
</dbReference>
<comment type="similarity">
    <text evidence="4">Belongs to the PP2C family.</text>
</comment>
<keyword evidence="3 4" id="KW-0904">Protein phosphatase</keyword>
<accession>A0AB34JVD4</accession>
<evidence type="ECO:0000313" key="7">
    <source>
        <dbReference type="Proteomes" id="UP001515480"/>
    </source>
</evidence>
<dbReference type="Pfam" id="PF00481">
    <property type="entry name" value="PP2C"/>
    <property type="match status" value="1"/>
</dbReference>
<keyword evidence="1" id="KW-0479">Metal-binding</keyword>
<keyword evidence="2 4" id="KW-0378">Hydrolase</keyword>
<dbReference type="InterPro" id="IPR015655">
    <property type="entry name" value="PP2C"/>
</dbReference>
<organism evidence="6 7">
    <name type="scientific">Prymnesium parvum</name>
    <name type="common">Toxic golden alga</name>
    <dbReference type="NCBI Taxonomy" id="97485"/>
    <lineage>
        <taxon>Eukaryota</taxon>
        <taxon>Haptista</taxon>
        <taxon>Haptophyta</taxon>
        <taxon>Prymnesiophyceae</taxon>
        <taxon>Prymnesiales</taxon>
        <taxon>Prymnesiaceae</taxon>
        <taxon>Prymnesium</taxon>
    </lineage>
</organism>
<dbReference type="Gene3D" id="3.60.40.10">
    <property type="entry name" value="PPM-type phosphatase domain"/>
    <property type="match status" value="1"/>
</dbReference>
<evidence type="ECO:0000313" key="6">
    <source>
        <dbReference type="EMBL" id="KAL1524906.1"/>
    </source>
</evidence>
<evidence type="ECO:0000256" key="2">
    <source>
        <dbReference type="ARBA" id="ARBA00022801"/>
    </source>
</evidence>
<dbReference type="SUPFAM" id="SSF81606">
    <property type="entry name" value="PP2C-like"/>
    <property type="match status" value="1"/>
</dbReference>
<evidence type="ECO:0000256" key="3">
    <source>
        <dbReference type="ARBA" id="ARBA00022912"/>
    </source>
</evidence>
<reference evidence="6 7" key="1">
    <citation type="journal article" date="2024" name="Science">
        <title>Giant polyketide synthase enzymes in the biosynthesis of giant marine polyether toxins.</title>
        <authorList>
            <person name="Fallon T.R."/>
            <person name="Shende V.V."/>
            <person name="Wierzbicki I.H."/>
            <person name="Pendleton A.L."/>
            <person name="Watervoot N.F."/>
            <person name="Auber R.P."/>
            <person name="Gonzalez D.J."/>
            <person name="Wisecaver J.H."/>
            <person name="Moore B.S."/>
        </authorList>
    </citation>
    <scope>NUCLEOTIDE SEQUENCE [LARGE SCALE GENOMIC DNA]</scope>
    <source>
        <strain evidence="6 7">12B1</strain>
    </source>
</reference>
<dbReference type="SMART" id="SM00332">
    <property type="entry name" value="PP2Cc"/>
    <property type="match status" value="1"/>
</dbReference>
<name>A0AB34JVD4_PRYPA</name>
<dbReference type="GO" id="GO:0004722">
    <property type="term" value="F:protein serine/threonine phosphatase activity"/>
    <property type="evidence" value="ECO:0007669"/>
    <property type="project" value="InterPro"/>
</dbReference>
<evidence type="ECO:0000259" key="5">
    <source>
        <dbReference type="PROSITE" id="PS51746"/>
    </source>
</evidence>
<evidence type="ECO:0000256" key="4">
    <source>
        <dbReference type="RuleBase" id="RU003465"/>
    </source>
</evidence>
<dbReference type="Proteomes" id="UP001515480">
    <property type="component" value="Unassembled WGS sequence"/>
</dbReference>
<feature type="domain" description="PPM-type phosphatase" evidence="5">
    <location>
        <begin position="68"/>
        <end position="319"/>
    </location>
</feature>
<sequence length="327" mass="34785">MGAAHGVLRTSLRLSASRAAMASYAMCSRNSAKSATRVSSASNRIIHSGILSRGLAGMEPSNGERRPAHGYAALQGRRRTMEDALLRASPCGDGRYIFGVFDGHGGRRTADFLVASLPHVCRSLPLSDACQLPEAARDAYEHLDKKLLVKQKSERWHDGSAALLAIVCEQQVHLLQVGDCQAALCGPDGAQFLCTEHRPAEPSEAKRLDMLGATVVKGRVHGLALSRAFGDLDVKSAGSAVTATPEVVTQEIDEAHEMLILGTDGLWDCMSADDAWEIVQNAGRSGQEKWELENAARALATSAVEKGSSDNVSVVVVLLNDVASTDS</sequence>
<dbReference type="PANTHER" id="PTHR47992">
    <property type="entry name" value="PROTEIN PHOSPHATASE"/>
    <property type="match status" value="1"/>
</dbReference>
<dbReference type="PROSITE" id="PS01032">
    <property type="entry name" value="PPM_1"/>
    <property type="match status" value="1"/>
</dbReference>
<dbReference type="GO" id="GO:0046872">
    <property type="term" value="F:metal ion binding"/>
    <property type="evidence" value="ECO:0007669"/>
    <property type="project" value="UniProtKB-KW"/>
</dbReference>
<dbReference type="PROSITE" id="PS51746">
    <property type="entry name" value="PPM_2"/>
    <property type="match status" value="1"/>
</dbReference>
<dbReference type="AlphaFoldDB" id="A0AB34JVD4"/>
<keyword evidence="7" id="KW-1185">Reference proteome</keyword>
<dbReference type="EMBL" id="JBGBPQ010000004">
    <property type="protein sequence ID" value="KAL1524906.1"/>
    <property type="molecule type" value="Genomic_DNA"/>
</dbReference>
<gene>
    <name evidence="6" type="ORF">AB1Y20_019784</name>
</gene>
<dbReference type="InterPro" id="IPR001932">
    <property type="entry name" value="PPM-type_phosphatase-like_dom"/>
</dbReference>